<dbReference type="Pfam" id="PF00903">
    <property type="entry name" value="Glyoxalase"/>
    <property type="match status" value="1"/>
</dbReference>
<dbReference type="PROSITE" id="PS51819">
    <property type="entry name" value="VOC"/>
    <property type="match status" value="1"/>
</dbReference>
<evidence type="ECO:0000259" key="1">
    <source>
        <dbReference type="PROSITE" id="PS51819"/>
    </source>
</evidence>
<organism evidence="2 3">
    <name type="scientific">Rhodopseudomonas telluris</name>
    <dbReference type="NCBI Taxonomy" id="644215"/>
    <lineage>
        <taxon>Bacteria</taxon>
        <taxon>Pseudomonadati</taxon>
        <taxon>Pseudomonadota</taxon>
        <taxon>Alphaproteobacteria</taxon>
        <taxon>Hyphomicrobiales</taxon>
        <taxon>Nitrobacteraceae</taxon>
        <taxon>Rhodopseudomonas</taxon>
    </lineage>
</organism>
<feature type="domain" description="VOC" evidence="1">
    <location>
        <begin position="8"/>
        <end position="158"/>
    </location>
</feature>
<evidence type="ECO:0000313" key="2">
    <source>
        <dbReference type="EMBL" id="MFC0242528.1"/>
    </source>
</evidence>
<protein>
    <submittedName>
        <fullName evidence="2">VOC family protein</fullName>
    </submittedName>
</protein>
<evidence type="ECO:0000313" key="3">
    <source>
        <dbReference type="Proteomes" id="UP001589775"/>
    </source>
</evidence>
<reference evidence="2 3" key="1">
    <citation type="submission" date="2024-09" db="EMBL/GenBank/DDBJ databases">
        <authorList>
            <person name="Sun Q."/>
            <person name="Mori K."/>
        </authorList>
    </citation>
    <scope>NUCLEOTIDE SEQUENCE [LARGE SCALE GENOMIC DNA]</scope>
    <source>
        <strain evidence="2 3">KCTC 23279</strain>
    </source>
</reference>
<accession>A0ABV6EWD6</accession>
<dbReference type="InterPro" id="IPR037523">
    <property type="entry name" value="VOC_core"/>
</dbReference>
<dbReference type="Gene3D" id="3.10.180.10">
    <property type="entry name" value="2,3-Dihydroxybiphenyl 1,2-Dioxygenase, domain 1"/>
    <property type="match status" value="1"/>
</dbReference>
<dbReference type="EMBL" id="JBHLWM010000008">
    <property type="protein sequence ID" value="MFC0242528.1"/>
    <property type="molecule type" value="Genomic_DNA"/>
</dbReference>
<dbReference type="RefSeq" id="WP_378390582.1">
    <property type="nucleotide sequence ID" value="NZ_JBHLWM010000008.1"/>
</dbReference>
<dbReference type="InterPro" id="IPR029068">
    <property type="entry name" value="Glyas_Bleomycin-R_OHBP_Dase"/>
</dbReference>
<name>A0ABV6EWD6_9BRAD</name>
<comment type="caution">
    <text evidence="2">The sequence shown here is derived from an EMBL/GenBank/DDBJ whole genome shotgun (WGS) entry which is preliminary data.</text>
</comment>
<keyword evidence="3" id="KW-1185">Reference proteome</keyword>
<dbReference type="SUPFAM" id="SSF54593">
    <property type="entry name" value="Glyoxalase/Bleomycin resistance protein/Dihydroxybiphenyl dioxygenase"/>
    <property type="match status" value="1"/>
</dbReference>
<sequence>MDTIRIREWVHANICVSDLERSIAFYEMLGFEKFDDNIFEQGAGVWDGLGLPEGRRFRAAFMRIRGGRPRPFLDIIQFIDPPTVGNAYPTLHNIGIGRLCFEVDDVFQAAKTLEAHNVEFVGPISRYETAKGVRSHGLDCLFLCFKDPDGTIIEYISFQRQKNVPDWRA</sequence>
<dbReference type="Proteomes" id="UP001589775">
    <property type="component" value="Unassembled WGS sequence"/>
</dbReference>
<proteinExistence type="predicted"/>
<dbReference type="InterPro" id="IPR004360">
    <property type="entry name" value="Glyas_Fos-R_dOase_dom"/>
</dbReference>
<gene>
    <name evidence="2" type="ORF">ACFFJ6_18695</name>
</gene>